<dbReference type="InterPro" id="IPR036318">
    <property type="entry name" value="FAD-bd_PCMH-like_sf"/>
</dbReference>
<keyword evidence="7 19" id="KW-0963">Cytoplasm</keyword>
<evidence type="ECO:0000256" key="19">
    <source>
        <dbReference type="HAMAP-Rule" id="MF_00037"/>
    </source>
</evidence>
<evidence type="ECO:0000313" key="21">
    <source>
        <dbReference type="EMBL" id="OGD15908.1"/>
    </source>
</evidence>
<dbReference type="STRING" id="1797291.A2V47_04315"/>
<dbReference type="PANTHER" id="PTHR21071:SF4">
    <property type="entry name" value="UDP-N-ACETYLENOLPYRUVOYLGLUCOSAMINE REDUCTASE"/>
    <property type="match status" value="1"/>
</dbReference>
<comment type="pathway">
    <text evidence="4 19">Cell wall biogenesis; peptidoglycan biosynthesis.</text>
</comment>
<dbReference type="Pfam" id="PF02873">
    <property type="entry name" value="MurB_C"/>
    <property type="match status" value="1"/>
</dbReference>
<comment type="catalytic activity">
    <reaction evidence="18 19">
        <text>UDP-N-acetyl-alpha-D-muramate + NADP(+) = UDP-N-acetyl-3-O-(1-carboxyvinyl)-alpha-D-glucosamine + NADPH + H(+)</text>
        <dbReference type="Rhea" id="RHEA:12248"/>
        <dbReference type="ChEBI" id="CHEBI:15378"/>
        <dbReference type="ChEBI" id="CHEBI:57783"/>
        <dbReference type="ChEBI" id="CHEBI:58349"/>
        <dbReference type="ChEBI" id="CHEBI:68483"/>
        <dbReference type="ChEBI" id="CHEBI:70757"/>
        <dbReference type="EC" id="1.3.1.98"/>
    </reaction>
</comment>
<keyword evidence="14 19" id="KW-0560">Oxidoreductase</keyword>
<dbReference type="SUPFAM" id="SSF56176">
    <property type="entry name" value="FAD-binding/transporter-associated domain-like"/>
    <property type="match status" value="1"/>
</dbReference>
<comment type="caution">
    <text evidence="21">The sequence shown here is derived from an EMBL/GenBank/DDBJ whole genome shotgun (WGS) entry which is preliminary data.</text>
</comment>
<feature type="active site" description="Proton donor" evidence="19">
    <location>
        <position position="229"/>
    </location>
</feature>
<accession>A0A1F5ABZ8</accession>
<dbReference type="GO" id="GO:0071949">
    <property type="term" value="F:FAD binding"/>
    <property type="evidence" value="ECO:0007669"/>
    <property type="project" value="InterPro"/>
</dbReference>
<evidence type="ECO:0000256" key="16">
    <source>
        <dbReference type="ARBA" id="ARBA00023316"/>
    </source>
</evidence>
<evidence type="ECO:0000256" key="9">
    <source>
        <dbReference type="ARBA" id="ARBA00022630"/>
    </source>
</evidence>
<dbReference type="InterPro" id="IPR003170">
    <property type="entry name" value="MurB"/>
</dbReference>
<evidence type="ECO:0000256" key="5">
    <source>
        <dbReference type="ARBA" id="ARBA00012518"/>
    </source>
</evidence>
<feature type="active site" evidence="19">
    <location>
        <position position="299"/>
    </location>
</feature>
<evidence type="ECO:0000256" key="12">
    <source>
        <dbReference type="ARBA" id="ARBA00022960"/>
    </source>
</evidence>
<sequence>MNINIDIIKNECKKQEIDRIIKYDEPLKNHTSLGIGGPADVFCSPGNIKDLKKIISIFKEYNKPFLVIGNGTNLLILDNGIRGLVINLDKDFKKIEFSDKIVKVGAGVSLVHLSKMVLRGELSGLEFTCAIPGTLGGAIINNASFKGNCMADVVQNVTFLTRENKIEKTSKSNLNFNYRECNLKGKPVIILEATLLLKKGNKEEIESRIKQNIEIRKSRQPLDKFSAGSIFKNPPGYYAGELIEKVGAKGLSRGKAEVSTRHANFIVNNGGASARDILYLIEEIEKRVKKNFGIKLEHEIEILGEP</sequence>
<feature type="active site" evidence="19">
    <location>
        <position position="179"/>
    </location>
</feature>
<dbReference type="NCBIfam" id="NF010480">
    <property type="entry name" value="PRK13905.1"/>
    <property type="match status" value="1"/>
</dbReference>
<keyword evidence="16 19" id="KW-0961">Cell wall biogenesis/degradation</keyword>
<dbReference type="EMBL" id="MEYH01000045">
    <property type="protein sequence ID" value="OGD15908.1"/>
    <property type="molecule type" value="Genomic_DNA"/>
</dbReference>
<dbReference type="HAMAP" id="MF_00037">
    <property type="entry name" value="MurB"/>
    <property type="match status" value="1"/>
</dbReference>
<keyword evidence="15 19" id="KW-0131">Cell cycle</keyword>
<dbReference type="GO" id="GO:0009252">
    <property type="term" value="P:peptidoglycan biosynthetic process"/>
    <property type="evidence" value="ECO:0007669"/>
    <property type="project" value="UniProtKB-UniRule"/>
</dbReference>
<dbReference type="InterPro" id="IPR011601">
    <property type="entry name" value="MurB_C"/>
</dbReference>
<dbReference type="PANTHER" id="PTHR21071">
    <property type="entry name" value="UDP-N-ACETYLENOLPYRUVOYLGLUCOSAMINE REDUCTASE"/>
    <property type="match status" value="1"/>
</dbReference>
<evidence type="ECO:0000256" key="11">
    <source>
        <dbReference type="ARBA" id="ARBA00022857"/>
    </source>
</evidence>
<evidence type="ECO:0000256" key="17">
    <source>
        <dbReference type="ARBA" id="ARBA00031026"/>
    </source>
</evidence>
<comment type="cofactor">
    <cofactor evidence="1 19">
        <name>FAD</name>
        <dbReference type="ChEBI" id="CHEBI:57692"/>
    </cofactor>
</comment>
<keyword evidence="11 19" id="KW-0521">NADP</keyword>
<evidence type="ECO:0000256" key="13">
    <source>
        <dbReference type="ARBA" id="ARBA00022984"/>
    </source>
</evidence>
<organism evidence="21 22">
    <name type="scientific">Candidatus Sediminicultor quintus</name>
    <dbReference type="NCBI Taxonomy" id="1797291"/>
    <lineage>
        <taxon>Bacteria</taxon>
        <taxon>Pseudomonadati</taxon>
        <taxon>Atribacterota</taxon>
        <taxon>Candidatus Phoenicimicrobiia</taxon>
        <taxon>Candidatus Pheonicimicrobiales</taxon>
        <taxon>Candidatus Phoenicimicrobiaceae</taxon>
        <taxon>Candidatus Sediminicultor</taxon>
    </lineage>
</organism>
<dbReference type="Gene3D" id="3.90.78.10">
    <property type="entry name" value="UDP-N-acetylenolpyruvoylglucosamine reductase, C-terminal domain"/>
    <property type="match status" value="1"/>
</dbReference>
<dbReference type="Gene3D" id="3.30.43.10">
    <property type="entry name" value="Uridine Diphospho-n-acetylenolpyruvylglucosamine Reductase, domain 2"/>
    <property type="match status" value="1"/>
</dbReference>
<dbReference type="Proteomes" id="UP000177701">
    <property type="component" value="Unassembled WGS sequence"/>
</dbReference>
<dbReference type="NCBIfam" id="TIGR00179">
    <property type="entry name" value="murB"/>
    <property type="match status" value="1"/>
</dbReference>
<dbReference type="GO" id="GO:0071555">
    <property type="term" value="P:cell wall organization"/>
    <property type="evidence" value="ECO:0007669"/>
    <property type="project" value="UniProtKB-KW"/>
</dbReference>
<dbReference type="GO" id="GO:0051301">
    <property type="term" value="P:cell division"/>
    <property type="evidence" value="ECO:0007669"/>
    <property type="project" value="UniProtKB-KW"/>
</dbReference>
<feature type="domain" description="FAD-binding PCMH-type" evidence="20">
    <location>
        <begin position="34"/>
        <end position="200"/>
    </location>
</feature>
<evidence type="ECO:0000256" key="7">
    <source>
        <dbReference type="ARBA" id="ARBA00022490"/>
    </source>
</evidence>
<dbReference type="UniPathway" id="UPA00219"/>
<name>A0A1F5ABZ8_9BACT</name>
<evidence type="ECO:0000259" key="20">
    <source>
        <dbReference type="PROSITE" id="PS51387"/>
    </source>
</evidence>
<evidence type="ECO:0000256" key="6">
    <source>
        <dbReference type="ARBA" id="ARBA00015188"/>
    </source>
</evidence>
<evidence type="ECO:0000313" key="22">
    <source>
        <dbReference type="Proteomes" id="UP000177701"/>
    </source>
</evidence>
<dbReference type="EC" id="1.3.1.98" evidence="5 19"/>
<dbReference type="InterPro" id="IPR006094">
    <property type="entry name" value="Oxid_FAD_bind_N"/>
</dbReference>
<dbReference type="InterPro" id="IPR016167">
    <property type="entry name" value="FAD-bd_PCMH_sub1"/>
</dbReference>
<evidence type="ECO:0000256" key="18">
    <source>
        <dbReference type="ARBA" id="ARBA00048914"/>
    </source>
</evidence>
<dbReference type="GO" id="GO:0008762">
    <property type="term" value="F:UDP-N-acetylmuramate dehydrogenase activity"/>
    <property type="evidence" value="ECO:0007669"/>
    <property type="project" value="UniProtKB-UniRule"/>
</dbReference>
<proteinExistence type="inferred from homology"/>
<gene>
    <name evidence="19" type="primary">murB</name>
    <name evidence="21" type="ORF">A2V47_04315</name>
</gene>
<comment type="similarity">
    <text evidence="19">Belongs to the MurB family.</text>
</comment>
<keyword evidence="12 19" id="KW-0133">Cell shape</keyword>
<protein>
    <recommendedName>
        <fullName evidence="6 19">UDP-N-acetylenolpyruvoylglucosamine reductase</fullName>
        <ecNumber evidence="5 19">1.3.1.98</ecNumber>
    </recommendedName>
    <alternativeName>
        <fullName evidence="17 19">UDP-N-acetylmuramate dehydrogenase</fullName>
    </alternativeName>
</protein>
<evidence type="ECO:0000256" key="1">
    <source>
        <dbReference type="ARBA" id="ARBA00001974"/>
    </source>
</evidence>
<dbReference type="Gene3D" id="3.30.465.10">
    <property type="match status" value="1"/>
</dbReference>
<comment type="subcellular location">
    <subcellularLocation>
        <location evidence="3 19">Cytoplasm</location>
    </subcellularLocation>
</comment>
<keyword evidence="8 19" id="KW-0132">Cell division</keyword>
<evidence type="ECO:0000256" key="4">
    <source>
        <dbReference type="ARBA" id="ARBA00004752"/>
    </source>
</evidence>
<dbReference type="PROSITE" id="PS51387">
    <property type="entry name" value="FAD_PCMH"/>
    <property type="match status" value="1"/>
</dbReference>
<reference evidence="21 22" key="1">
    <citation type="journal article" date="2016" name="Nat. Commun.">
        <title>Thousands of microbial genomes shed light on interconnected biogeochemical processes in an aquifer system.</title>
        <authorList>
            <person name="Anantharaman K."/>
            <person name="Brown C.T."/>
            <person name="Hug L.A."/>
            <person name="Sharon I."/>
            <person name="Castelle C.J."/>
            <person name="Probst A.J."/>
            <person name="Thomas B.C."/>
            <person name="Singh A."/>
            <person name="Wilkins M.J."/>
            <person name="Karaoz U."/>
            <person name="Brodie E.L."/>
            <person name="Williams K.H."/>
            <person name="Hubbard S.S."/>
            <person name="Banfield J.F."/>
        </authorList>
    </citation>
    <scope>NUCLEOTIDE SEQUENCE [LARGE SCALE GENOMIC DNA]</scope>
</reference>
<dbReference type="Pfam" id="PF01565">
    <property type="entry name" value="FAD_binding_4"/>
    <property type="match status" value="1"/>
</dbReference>
<keyword evidence="13 19" id="KW-0573">Peptidoglycan synthesis</keyword>
<dbReference type="InterPro" id="IPR016166">
    <property type="entry name" value="FAD-bd_PCMH"/>
</dbReference>
<dbReference type="InterPro" id="IPR016169">
    <property type="entry name" value="FAD-bd_PCMH_sub2"/>
</dbReference>
<dbReference type="InterPro" id="IPR036635">
    <property type="entry name" value="MurB_C_sf"/>
</dbReference>
<keyword evidence="9 19" id="KW-0285">Flavoprotein</keyword>
<evidence type="ECO:0000256" key="10">
    <source>
        <dbReference type="ARBA" id="ARBA00022827"/>
    </source>
</evidence>
<evidence type="ECO:0000256" key="2">
    <source>
        <dbReference type="ARBA" id="ARBA00003921"/>
    </source>
</evidence>
<evidence type="ECO:0000256" key="15">
    <source>
        <dbReference type="ARBA" id="ARBA00023306"/>
    </source>
</evidence>
<evidence type="ECO:0000256" key="14">
    <source>
        <dbReference type="ARBA" id="ARBA00023002"/>
    </source>
</evidence>
<dbReference type="AlphaFoldDB" id="A0A1F5ABZ8"/>
<dbReference type="GO" id="GO:0008360">
    <property type="term" value="P:regulation of cell shape"/>
    <property type="evidence" value="ECO:0007669"/>
    <property type="project" value="UniProtKB-KW"/>
</dbReference>
<dbReference type="SUPFAM" id="SSF56194">
    <property type="entry name" value="Uridine diphospho-N-Acetylenolpyruvylglucosamine reductase, MurB, C-terminal domain"/>
    <property type="match status" value="1"/>
</dbReference>
<dbReference type="GO" id="GO:0005829">
    <property type="term" value="C:cytosol"/>
    <property type="evidence" value="ECO:0007669"/>
    <property type="project" value="TreeGrafter"/>
</dbReference>
<evidence type="ECO:0000256" key="3">
    <source>
        <dbReference type="ARBA" id="ARBA00004496"/>
    </source>
</evidence>
<keyword evidence="10 19" id="KW-0274">FAD</keyword>
<comment type="function">
    <text evidence="2 19">Cell wall formation.</text>
</comment>
<evidence type="ECO:0000256" key="8">
    <source>
        <dbReference type="ARBA" id="ARBA00022618"/>
    </source>
</evidence>